<proteinExistence type="predicted"/>
<gene>
    <name evidence="1" type="ORF">TENDBA_0126b</name>
</gene>
<organism evidence="1 2">
    <name type="scientific">Treponema pallidum subsp. endemicum str. Bosnia A</name>
    <dbReference type="NCBI Taxonomy" id="1155776"/>
    <lineage>
        <taxon>Bacteria</taxon>
        <taxon>Pseudomonadati</taxon>
        <taxon>Spirochaetota</taxon>
        <taxon>Spirochaetia</taxon>
        <taxon>Spirochaetales</taxon>
        <taxon>Treponemataceae</taxon>
        <taxon>Treponema</taxon>
    </lineage>
</organism>
<evidence type="ECO:0000313" key="2">
    <source>
        <dbReference type="Proteomes" id="UP000031112"/>
    </source>
</evidence>
<dbReference type="Proteomes" id="UP000031112">
    <property type="component" value="Chromosome"/>
</dbReference>
<evidence type="ECO:0000313" key="1">
    <source>
        <dbReference type="EMBL" id="AJB40147.1"/>
    </source>
</evidence>
<accession>A0AAU8S492</accession>
<dbReference type="AlphaFoldDB" id="A0AAU8S492"/>
<reference evidence="1 2" key="1">
    <citation type="journal article" date="2014" name="PLoS Negl. Trop. Dis.">
        <title>Whole Genome Sequence of the Treponema pallidum subsp. endemicum Strain Bosnia A: The Genome Is Related to Yaws Treponemes but Contains Few Loci Similar to Syphilis Treponemes.</title>
        <authorList>
            <person name="Staudova B."/>
            <person name="Strouhal M."/>
            <person name="Zobanikova M."/>
            <person name="Cejkova D."/>
            <person name="Fulton L.L."/>
            <person name="Chen L."/>
            <person name="Giacani L."/>
            <person name="Centurion-Lara A."/>
            <person name="Bruisten S.M."/>
            <person name="Sodergren E."/>
            <person name="Weinstock G.M."/>
            <person name="Smajs D."/>
        </authorList>
    </citation>
    <scope>NUCLEOTIDE SEQUENCE [LARGE SCALE GENOMIC DNA]</scope>
    <source>
        <strain evidence="1 2">Bosnia A</strain>
    </source>
</reference>
<sequence>MLHFVPGAAGGSKWLGVGLAQMKKENTPLLAVPGARGGFFLLGRRPCLTCPPRQGGIASFARGFPCLRFPALPSSDAMPRVPALTVPLTFAAFSFLCPTSDCAVVLQHVIGEKYSPEYTRTVVTDRTLVRRRVGAKILSGAPGGTPAARARAWAWTGTQPIRCWLGVGLGEIDVRRALGRYPQYPAFHFVGAASFFLFVPRLCAFVRAARPCCWGARV</sequence>
<protein>
    <submittedName>
        <fullName evidence="1">Uncharacterized protein</fullName>
    </submittedName>
</protein>
<dbReference type="EMBL" id="CP007548">
    <property type="protein sequence ID" value="AJB40147.1"/>
    <property type="molecule type" value="Genomic_DNA"/>
</dbReference>
<name>A0AAU8S492_TREPL</name>